<feature type="domain" description="Response regulatory" evidence="2">
    <location>
        <begin position="5"/>
        <end position="122"/>
    </location>
</feature>
<gene>
    <name evidence="3" type="ORF">KK083_26025</name>
</gene>
<dbReference type="InterPro" id="IPR011006">
    <property type="entry name" value="CheY-like_superfamily"/>
</dbReference>
<keyword evidence="1" id="KW-0597">Phosphoprotein</keyword>
<evidence type="ECO:0000313" key="3">
    <source>
        <dbReference type="EMBL" id="MBT1700372.1"/>
    </source>
</evidence>
<evidence type="ECO:0000256" key="1">
    <source>
        <dbReference type="PROSITE-ProRule" id="PRU00169"/>
    </source>
</evidence>
<dbReference type="InterPro" id="IPR001789">
    <property type="entry name" value="Sig_transdc_resp-reg_receiver"/>
</dbReference>
<dbReference type="AlphaFoldDB" id="A0AAP2GS70"/>
<proteinExistence type="predicted"/>
<dbReference type="GO" id="GO:0000160">
    <property type="term" value="P:phosphorelay signal transduction system"/>
    <property type="evidence" value="ECO:0007669"/>
    <property type="project" value="InterPro"/>
</dbReference>
<keyword evidence="4" id="KW-1185">Reference proteome</keyword>
<name>A0AAP2GS70_9BACT</name>
<dbReference type="EMBL" id="JAHESF010000039">
    <property type="protein sequence ID" value="MBT1700372.1"/>
    <property type="molecule type" value="Genomic_DNA"/>
</dbReference>
<reference evidence="3 4" key="1">
    <citation type="submission" date="2021-05" db="EMBL/GenBank/DDBJ databases">
        <title>A Polyphasic approach of four new species of the genus Ohtaekwangia: Ohtaekwangia histidinii sp. nov., Ohtaekwangia cretensis sp. nov., Ohtaekwangia indiensis sp. nov., Ohtaekwangia reichenbachii sp. nov. from diverse environment.</title>
        <authorList>
            <person name="Octaviana S."/>
        </authorList>
    </citation>
    <scope>NUCLEOTIDE SEQUENCE [LARGE SCALE GENOMIC DNA]</scope>
    <source>
        <strain evidence="3 4">PWU4</strain>
    </source>
</reference>
<sequence length="127" mass="14730">MPVITCLLVSDDPDDHQGFSEASSEVAEDAIVLTILDSQKALQFLKTTSHRFDLIFLDLSMQGIRINMFLKSLKDDLQYHAAKIIVYGEEVEFFRIDDPTGIAFFKKDYEYSELRHFLKDFFTPRVQ</sequence>
<dbReference type="Proteomes" id="UP001319200">
    <property type="component" value="Unassembled WGS sequence"/>
</dbReference>
<dbReference type="Gene3D" id="3.40.50.2300">
    <property type="match status" value="1"/>
</dbReference>
<evidence type="ECO:0000313" key="4">
    <source>
        <dbReference type="Proteomes" id="UP001319200"/>
    </source>
</evidence>
<dbReference type="SUPFAM" id="SSF52172">
    <property type="entry name" value="CheY-like"/>
    <property type="match status" value="1"/>
</dbReference>
<organism evidence="3 4">
    <name type="scientific">Chryseosolibacter histidini</name>
    <dbReference type="NCBI Taxonomy" id="2782349"/>
    <lineage>
        <taxon>Bacteria</taxon>
        <taxon>Pseudomonadati</taxon>
        <taxon>Bacteroidota</taxon>
        <taxon>Cytophagia</taxon>
        <taxon>Cytophagales</taxon>
        <taxon>Chryseotaleaceae</taxon>
        <taxon>Chryseosolibacter</taxon>
    </lineage>
</organism>
<feature type="modified residue" description="4-aspartylphosphate" evidence="1">
    <location>
        <position position="58"/>
    </location>
</feature>
<dbReference type="RefSeq" id="WP_254168956.1">
    <property type="nucleotide sequence ID" value="NZ_JAHESF010000039.1"/>
</dbReference>
<evidence type="ECO:0000259" key="2">
    <source>
        <dbReference type="PROSITE" id="PS50110"/>
    </source>
</evidence>
<dbReference type="PROSITE" id="PS50110">
    <property type="entry name" value="RESPONSE_REGULATORY"/>
    <property type="match status" value="1"/>
</dbReference>
<protein>
    <recommendedName>
        <fullName evidence="2">Response regulatory domain-containing protein</fullName>
    </recommendedName>
</protein>
<accession>A0AAP2GS70</accession>
<comment type="caution">
    <text evidence="3">The sequence shown here is derived from an EMBL/GenBank/DDBJ whole genome shotgun (WGS) entry which is preliminary data.</text>
</comment>